<evidence type="ECO:0000259" key="1">
    <source>
        <dbReference type="PROSITE" id="PS50104"/>
    </source>
</evidence>
<dbReference type="AlphaFoldDB" id="A0A1I4TMC2"/>
<gene>
    <name evidence="2" type="ORF">SAMN05421880_13313</name>
</gene>
<dbReference type="InterPro" id="IPR035897">
    <property type="entry name" value="Toll_tir_struct_dom_sf"/>
</dbReference>
<evidence type="ECO:0000313" key="3">
    <source>
        <dbReference type="Proteomes" id="UP000199561"/>
    </source>
</evidence>
<name>A0A1I4TMC2_9PROT</name>
<organism evidence="2 3">
    <name type="scientific">Nitrosomonas nitrosa</name>
    <dbReference type="NCBI Taxonomy" id="52442"/>
    <lineage>
        <taxon>Bacteria</taxon>
        <taxon>Pseudomonadati</taxon>
        <taxon>Pseudomonadota</taxon>
        <taxon>Betaproteobacteria</taxon>
        <taxon>Nitrosomonadales</taxon>
        <taxon>Nitrosomonadaceae</taxon>
        <taxon>Nitrosomonas</taxon>
    </lineage>
</organism>
<dbReference type="Pfam" id="PF13676">
    <property type="entry name" value="TIR_2"/>
    <property type="match status" value="1"/>
</dbReference>
<dbReference type="EMBL" id="FOUF01000033">
    <property type="protein sequence ID" value="SFM77908.1"/>
    <property type="molecule type" value="Genomic_DNA"/>
</dbReference>
<dbReference type="SUPFAM" id="SSF52200">
    <property type="entry name" value="Toll/Interleukin receptor TIR domain"/>
    <property type="match status" value="1"/>
</dbReference>
<accession>A0A1I4TMC2</accession>
<keyword evidence="3" id="KW-1185">Reference proteome</keyword>
<evidence type="ECO:0000313" key="2">
    <source>
        <dbReference type="EMBL" id="SFM77908.1"/>
    </source>
</evidence>
<feature type="domain" description="TIR" evidence="1">
    <location>
        <begin position="23"/>
        <end position="172"/>
    </location>
</feature>
<dbReference type="InterPro" id="IPR000157">
    <property type="entry name" value="TIR_dom"/>
</dbReference>
<dbReference type="RefSeq" id="WP_218143486.1">
    <property type="nucleotide sequence ID" value="NZ_FOUF01000033.1"/>
</dbReference>
<protein>
    <submittedName>
        <fullName evidence="2">TIR domain-containing protein</fullName>
    </submittedName>
</protein>
<dbReference type="PROSITE" id="PS50104">
    <property type="entry name" value="TIR"/>
    <property type="match status" value="1"/>
</dbReference>
<sequence>MHFYGTITVNAFEGMHHSLNYQNMIRVFFSYSHIDESYRNELEKHLMSLQYQGIIESWHDRRIVVGEEWANRIDDELYSADIILLLVSSDFIASRYCYEVEMIEALARHDRGEAVVIPVILRSCHWKGLPFGNLQAATKDGKPVEKYSSLDDAFLEITEGIEAVAKRISASSKKTPVMTIGPYAKTAFAQAEPVKSNSPRSSNLAISKSFSDHDRDIFISNAFNYIASLFENSLNEIKERNQGINTHFERVDARSFEATIYRNGSQVSKCGIWLGTSFGSRGSSSISYSCSGLGERNSLNESMSVEDNGNILGLKPMGMRLSNPQRAKKSLLTNQGAAEYYWSIFFEPIKGG</sequence>
<reference evidence="2 3" key="1">
    <citation type="submission" date="2016-10" db="EMBL/GenBank/DDBJ databases">
        <authorList>
            <person name="de Groot N.N."/>
        </authorList>
    </citation>
    <scope>NUCLEOTIDE SEQUENCE [LARGE SCALE GENOMIC DNA]</scope>
    <source>
        <strain evidence="2 3">Nm146</strain>
    </source>
</reference>
<dbReference type="STRING" id="52442.SAMN05421880_13313"/>
<dbReference type="Gene3D" id="3.40.50.10140">
    <property type="entry name" value="Toll/interleukin-1 receptor homology (TIR) domain"/>
    <property type="match status" value="1"/>
</dbReference>
<proteinExistence type="predicted"/>
<dbReference type="Proteomes" id="UP000199561">
    <property type="component" value="Unassembled WGS sequence"/>
</dbReference>
<dbReference type="GO" id="GO:0007165">
    <property type="term" value="P:signal transduction"/>
    <property type="evidence" value="ECO:0007669"/>
    <property type="project" value="InterPro"/>
</dbReference>
<dbReference type="SMART" id="SM00255">
    <property type="entry name" value="TIR"/>
    <property type="match status" value="1"/>
</dbReference>